<evidence type="ECO:0000256" key="3">
    <source>
        <dbReference type="ARBA" id="ARBA00022741"/>
    </source>
</evidence>
<organism evidence="10 11">
    <name type="scientific">Clostridium manihotivorum</name>
    <dbReference type="NCBI Taxonomy" id="2320868"/>
    <lineage>
        <taxon>Bacteria</taxon>
        <taxon>Bacillati</taxon>
        <taxon>Bacillota</taxon>
        <taxon>Clostridia</taxon>
        <taxon>Eubacteriales</taxon>
        <taxon>Clostridiaceae</taxon>
        <taxon>Clostridium</taxon>
    </lineage>
</organism>
<dbReference type="PIRSF" id="PIRSF000535">
    <property type="entry name" value="1PFK/6PFK/LacC"/>
    <property type="match status" value="1"/>
</dbReference>
<dbReference type="GO" id="GO:2001059">
    <property type="term" value="P:D-tagatose 6-phosphate catabolic process"/>
    <property type="evidence" value="ECO:0007669"/>
    <property type="project" value="UniProtKB-UniPathway"/>
</dbReference>
<evidence type="ECO:0000256" key="2">
    <source>
        <dbReference type="ARBA" id="ARBA00022679"/>
    </source>
</evidence>
<dbReference type="AlphaFoldDB" id="A0A3R5UCW5"/>
<dbReference type="InterPro" id="IPR017583">
    <property type="entry name" value="Tagatose/fructose_Pkinase"/>
</dbReference>
<dbReference type="GO" id="GO:0005988">
    <property type="term" value="P:lactose metabolic process"/>
    <property type="evidence" value="ECO:0007669"/>
    <property type="project" value="UniProtKB-KW"/>
</dbReference>
<dbReference type="Proteomes" id="UP000286268">
    <property type="component" value="Chromosome"/>
</dbReference>
<keyword evidence="2 7" id="KW-0808">Transferase</keyword>
<comment type="similarity">
    <text evidence="1">Belongs to the carbohydrate kinase pfkB family.</text>
</comment>
<dbReference type="PROSITE" id="PS00584">
    <property type="entry name" value="PFKB_KINASES_2"/>
    <property type="match status" value="1"/>
</dbReference>
<keyword evidence="4 8" id="KW-0418">Kinase</keyword>
<dbReference type="PANTHER" id="PTHR46566:SF1">
    <property type="entry name" value="1-PHOSPHOFRUCTOKINASE"/>
    <property type="match status" value="1"/>
</dbReference>
<comment type="pathway">
    <text evidence="7">Carbohydrate metabolism; D-tagatose 6-phosphate degradation; D-glyceraldehyde 3-phosphate and glycerone phosphate from D-tagatose 6-phosphate: step 1/2.</text>
</comment>
<dbReference type="GO" id="GO:0016052">
    <property type="term" value="P:carbohydrate catabolic process"/>
    <property type="evidence" value="ECO:0007669"/>
    <property type="project" value="UniProtKB-ARBA"/>
</dbReference>
<dbReference type="UniPathway" id="UPA00704">
    <property type="reaction ID" value="UER00715"/>
</dbReference>
<comment type="catalytic activity">
    <reaction evidence="7">
        <text>D-tagatofuranose 6-phosphate + ATP = D-tagatofuranose 1,6-bisphosphate + ADP + H(+)</text>
        <dbReference type="Rhea" id="RHEA:12420"/>
        <dbReference type="ChEBI" id="CHEBI:15378"/>
        <dbReference type="ChEBI" id="CHEBI:30616"/>
        <dbReference type="ChEBI" id="CHEBI:58694"/>
        <dbReference type="ChEBI" id="CHEBI:58695"/>
        <dbReference type="ChEBI" id="CHEBI:456216"/>
        <dbReference type="EC" id="2.7.1.144"/>
    </reaction>
</comment>
<accession>A0A3R5UCW5</accession>
<evidence type="ECO:0000256" key="8">
    <source>
        <dbReference type="RuleBase" id="RU369061"/>
    </source>
</evidence>
<dbReference type="RefSeq" id="WP_128210678.1">
    <property type="nucleotide sequence ID" value="NZ_CP025746.1"/>
</dbReference>
<evidence type="ECO:0000259" key="9">
    <source>
        <dbReference type="Pfam" id="PF00294"/>
    </source>
</evidence>
<dbReference type="NCBIfam" id="TIGR03168">
    <property type="entry name" value="1-PFK"/>
    <property type="match status" value="1"/>
</dbReference>
<dbReference type="GO" id="GO:0008662">
    <property type="term" value="F:1-phosphofructokinase activity"/>
    <property type="evidence" value="ECO:0007669"/>
    <property type="project" value="UniProtKB-UniRule"/>
</dbReference>
<dbReference type="NCBIfam" id="TIGR03828">
    <property type="entry name" value="pfkB"/>
    <property type="match status" value="1"/>
</dbReference>
<dbReference type="EC" id="2.7.1.144" evidence="7"/>
<dbReference type="PANTHER" id="PTHR46566">
    <property type="entry name" value="1-PHOSPHOFRUCTOKINASE-RELATED"/>
    <property type="match status" value="1"/>
</dbReference>
<dbReference type="InterPro" id="IPR011611">
    <property type="entry name" value="PfkB_dom"/>
</dbReference>
<name>A0A3R5UCW5_9CLOT</name>
<feature type="domain" description="Carbohydrate kinase PfkB" evidence="9">
    <location>
        <begin position="22"/>
        <end position="292"/>
    </location>
</feature>
<keyword evidence="3 7" id="KW-0547">Nucleotide-binding</keyword>
<dbReference type="GO" id="GO:0005524">
    <property type="term" value="F:ATP binding"/>
    <property type="evidence" value="ECO:0007669"/>
    <property type="project" value="UniProtKB-UniRule"/>
</dbReference>
<dbReference type="KEGG" id="cmah:C1I91_00130"/>
<dbReference type="InterPro" id="IPR022463">
    <property type="entry name" value="1-PFruKinase"/>
</dbReference>
<dbReference type="Gene3D" id="3.40.1190.20">
    <property type="match status" value="1"/>
</dbReference>
<evidence type="ECO:0000256" key="1">
    <source>
        <dbReference type="ARBA" id="ARBA00005380"/>
    </source>
</evidence>
<dbReference type="OrthoDB" id="9801219at2"/>
<dbReference type="GO" id="GO:0044281">
    <property type="term" value="P:small molecule metabolic process"/>
    <property type="evidence" value="ECO:0007669"/>
    <property type="project" value="UniProtKB-ARBA"/>
</dbReference>
<dbReference type="FunFam" id="3.40.1190.20:FF:000001">
    <property type="entry name" value="Phosphofructokinase"/>
    <property type="match status" value="1"/>
</dbReference>
<evidence type="ECO:0000256" key="7">
    <source>
        <dbReference type="PIRNR" id="PIRNR000535"/>
    </source>
</evidence>
<evidence type="ECO:0000256" key="5">
    <source>
        <dbReference type="ARBA" id="ARBA00022840"/>
    </source>
</evidence>
<evidence type="ECO:0000313" key="11">
    <source>
        <dbReference type="Proteomes" id="UP000286268"/>
    </source>
</evidence>
<reference evidence="10 11" key="1">
    <citation type="submission" date="2018-01" db="EMBL/GenBank/DDBJ databases">
        <title>Genome Sequencing and Assembly of Anaerobacter polyendosporus strain CT4.</title>
        <authorList>
            <person name="Tachaapaikoon C."/>
            <person name="Sutheeworapong S."/>
            <person name="Jenjaroenpun P."/>
            <person name="Wongsurawat T."/>
            <person name="Nookeaw I."/>
            <person name="Cheawchanlertfa P."/>
            <person name="Kosugi A."/>
            <person name="Cheevadhanarak S."/>
            <person name="Ratanakhanokchai K."/>
        </authorList>
    </citation>
    <scope>NUCLEOTIDE SEQUENCE [LARGE SCALE GENOMIC DNA]</scope>
    <source>
        <strain evidence="10 11">CT4</strain>
    </source>
</reference>
<protein>
    <recommendedName>
        <fullName evidence="7">Tagatose-6-phosphate kinase</fullName>
        <ecNumber evidence="7">2.7.1.144</ecNumber>
    </recommendedName>
</protein>
<sequence length="311" mass="33696">MVITVTLNPAMDKTLIIDDFKLGAVNRTSDIRYDIGGKGINVSKVLKNFGIESLALGFLGGTWKNSFEKELDRRGVGHKFINIEASTRTNTKVVDRKNNVYTDINEAGPIIAETELKQFVDLYSESCSQGDIVVLSGGIPSSVPKDIYGTLIKIAKSKGAITILDAEGELLANGLKEKPYAIKPNNHELSLLFNKSIDNLDQIIDSCREIKAQGVENILVSMGSEGATYISGDKKYFAKGLKVPVRSTVGAGDSMVAALVYSIVNNLDIKETLIFAQACGAVTVTLEGTEACKLSDVEAIMERVRENIKEV</sequence>
<keyword evidence="7" id="KW-0423">Lactose metabolism</keyword>
<dbReference type="PROSITE" id="PS00583">
    <property type="entry name" value="PFKB_KINASES_1"/>
    <property type="match status" value="1"/>
</dbReference>
<dbReference type="InterPro" id="IPR029056">
    <property type="entry name" value="Ribokinase-like"/>
</dbReference>
<comment type="function">
    <text evidence="8">Catalyzes the ATP-dependent phosphorylation of fructose-l-phosphate to fructose-l,6-bisphosphate.</text>
</comment>
<gene>
    <name evidence="10" type="primary">pfkB</name>
    <name evidence="10" type="ORF">C1I91_00130</name>
</gene>
<dbReference type="SUPFAM" id="SSF53613">
    <property type="entry name" value="Ribokinase-like"/>
    <property type="match status" value="1"/>
</dbReference>
<dbReference type="CDD" id="cd01164">
    <property type="entry name" value="FruK_PfkB_like"/>
    <property type="match status" value="1"/>
</dbReference>
<comment type="similarity">
    <text evidence="7">Belongs to the carbohydrate kinase PfkB family. LacC subfamily.</text>
</comment>
<evidence type="ECO:0000256" key="4">
    <source>
        <dbReference type="ARBA" id="ARBA00022777"/>
    </source>
</evidence>
<dbReference type="Pfam" id="PF00294">
    <property type="entry name" value="PfkB"/>
    <property type="match status" value="1"/>
</dbReference>
<comment type="catalytic activity">
    <reaction evidence="6 8">
        <text>beta-D-fructose 1-phosphate + ATP = beta-D-fructose 1,6-bisphosphate + ADP + H(+)</text>
        <dbReference type="Rhea" id="RHEA:14213"/>
        <dbReference type="ChEBI" id="CHEBI:15378"/>
        <dbReference type="ChEBI" id="CHEBI:30616"/>
        <dbReference type="ChEBI" id="CHEBI:32966"/>
        <dbReference type="ChEBI" id="CHEBI:138881"/>
        <dbReference type="ChEBI" id="CHEBI:456216"/>
        <dbReference type="EC" id="2.7.1.56"/>
    </reaction>
</comment>
<dbReference type="GO" id="GO:0009024">
    <property type="term" value="F:tagatose-6-phosphate kinase activity"/>
    <property type="evidence" value="ECO:0007669"/>
    <property type="project" value="UniProtKB-EC"/>
</dbReference>
<keyword evidence="11" id="KW-1185">Reference proteome</keyword>
<evidence type="ECO:0000313" key="10">
    <source>
        <dbReference type="EMBL" id="QAA30226.1"/>
    </source>
</evidence>
<dbReference type="EMBL" id="CP025746">
    <property type="protein sequence ID" value="QAA30226.1"/>
    <property type="molecule type" value="Genomic_DNA"/>
</dbReference>
<proteinExistence type="inferred from homology"/>
<keyword evidence="5 7" id="KW-0067">ATP-binding</keyword>
<dbReference type="GO" id="GO:0005829">
    <property type="term" value="C:cytosol"/>
    <property type="evidence" value="ECO:0007669"/>
    <property type="project" value="TreeGrafter"/>
</dbReference>
<dbReference type="InterPro" id="IPR002173">
    <property type="entry name" value="Carboh/pur_kinase_PfkB_CS"/>
</dbReference>
<evidence type="ECO:0000256" key="6">
    <source>
        <dbReference type="ARBA" id="ARBA00047745"/>
    </source>
</evidence>